<dbReference type="Proteomes" id="UP001430455">
    <property type="component" value="Unassembled WGS sequence"/>
</dbReference>
<comment type="caution">
    <text evidence="3">The sequence shown here is derived from an EMBL/GenBank/DDBJ whole genome shotgun (WGS) entry which is preliminary data.</text>
</comment>
<dbReference type="InterPro" id="IPR025877">
    <property type="entry name" value="MobA-like_NTP_Trfase"/>
</dbReference>
<name>A0AAW4PI32_9EURY</name>
<dbReference type="InterPro" id="IPR029044">
    <property type="entry name" value="Nucleotide-diphossugar_trans"/>
</dbReference>
<dbReference type="GO" id="GO:0016779">
    <property type="term" value="F:nucleotidyltransferase activity"/>
    <property type="evidence" value="ECO:0007669"/>
    <property type="project" value="TreeGrafter"/>
</dbReference>
<reference evidence="3 4" key="1">
    <citation type="submission" date="2021-06" db="EMBL/GenBank/DDBJ databases">
        <title>Halomicroarcula sp. a new haloarchaeum isolated from saline soil.</title>
        <authorList>
            <person name="Duran-Viseras A."/>
            <person name="Sanchez-Porro C."/>
            <person name="Ventosa A."/>
        </authorList>
    </citation>
    <scope>NUCLEOTIDE SEQUENCE [LARGE SCALE GENOMIC DNA]</scope>
    <source>
        <strain evidence="3 4">F27</strain>
    </source>
</reference>
<evidence type="ECO:0000256" key="1">
    <source>
        <dbReference type="ARBA" id="ARBA00022679"/>
    </source>
</evidence>
<evidence type="ECO:0000259" key="2">
    <source>
        <dbReference type="Pfam" id="PF12804"/>
    </source>
</evidence>
<dbReference type="EMBL" id="RKLT01000015">
    <property type="protein sequence ID" value="MBX0297176.1"/>
    <property type="molecule type" value="Genomic_DNA"/>
</dbReference>
<evidence type="ECO:0000313" key="3">
    <source>
        <dbReference type="EMBL" id="MBX0297176.1"/>
    </source>
</evidence>
<keyword evidence="1 3" id="KW-0808">Transferase</keyword>
<dbReference type="PANTHER" id="PTHR19136:SF86">
    <property type="entry name" value="ADENOSYLCOBINAMIDE-PHOSPHATE GUANYLYLTRANSFERASE"/>
    <property type="match status" value="1"/>
</dbReference>
<proteinExistence type="predicted"/>
<dbReference type="AlphaFoldDB" id="A0AAW4PI32"/>
<dbReference type="Pfam" id="PF12804">
    <property type="entry name" value="NTP_transf_3"/>
    <property type="match status" value="1"/>
</dbReference>
<gene>
    <name evidence="3" type="ORF">EGH23_20065</name>
</gene>
<protein>
    <submittedName>
        <fullName evidence="3">NTP transferase domain-containing protein</fullName>
    </submittedName>
</protein>
<dbReference type="RefSeq" id="WP_220581789.1">
    <property type="nucleotide sequence ID" value="NZ_RKLT01000015.1"/>
</dbReference>
<dbReference type="PANTHER" id="PTHR19136">
    <property type="entry name" value="MOLYBDENUM COFACTOR GUANYLYLTRANSFERASE"/>
    <property type="match status" value="1"/>
</dbReference>
<keyword evidence="4" id="KW-1185">Reference proteome</keyword>
<accession>A0AAW4PI32</accession>
<evidence type="ECO:0000313" key="4">
    <source>
        <dbReference type="Proteomes" id="UP001430455"/>
    </source>
</evidence>
<organism evidence="3 4">
    <name type="scientific">Haloarcula nitratireducens</name>
    <dbReference type="NCBI Taxonomy" id="2487749"/>
    <lineage>
        <taxon>Archaea</taxon>
        <taxon>Methanobacteriati</taxon>
        <taxon>Methanobacteriota</taxon>
        <taxon>Stenosarchaea group</taxon>
        <taxon>Halobacteria</taxon>
        <taxon>Halobacteriales</taxon>
        <taxon>Haloarculaceae</taxon>
        <taxon>Haloarcula</taxon>
    </lineage>
</organism>
<dbReference type="Gene3D" id="3.90.550.10">
    <property type="entry name" value="Spore Coat Polysaccharide Biosynthesis Protein SpsA, Chain A"/>
    <property type="match status" value="1"/>
</dbReference>
<dbReference type="SUPFAM" id="SSF53448">
    <property type="entry name" value="Nucleotide-diphospho-sugar transferases"/>
    <property type="match status" value="1"/>
</dbReference>
<feature type="domain" description="MobA-like NTP transferase" evidence="2">
    <location>
        <begin position="2"/>
        <end position="122"/>
    </location>
</feature>
<sequence>MCGGRGTRLDADCEKPLFEVGGVPMVDRVLGALEASGVERAYAVTSPNAPETRAHLDVPCIETPGEGYVADLDRALSDTRLTAPVLTVAADLPLLDGEILDRVLAAHDGGSLSVLVPAARKRELGVSDDTTFQRAGEAVAPTGVNVVGDGGDRDDAWRSTDVRLAVNVNALSDARVAEQYL</sequence>